<protein>
    <recommendedName>
        <fullName evidence="3">DUF4249 domain-containing protein</fullName>
    </recommendedName>
</protein>
<proteinExistence type="predicted"/>
<name>A0A1E5SIH0_9FLAO</name>
<comment type="caution">
    <text evidence="1">The sequence shown here is derived from an EMBL/GenBank/DDBJ whole genome shotgun (WGS) entry which is preliminary data.</text>
</comment>
<dbReference type="OrthoDB" id="1115009at2"/>
<organism evidence="1 2">
    <name type="scientific">Flavivirga aquatica</name>
    <dbReference type="NCBI Taxonomy" id="1849968"/>
    <lineage>
        <taxon>Bacteria</taxon>
        <taxon>Pseudomonadati</taxon>
        <taxon>Bacteroidota</taxon>
        <taxon>Flavobacteriia</taxon>
        <taxon>Flavobacteriales</taxon>
        <taxon>Flavobacteriaceae</taxon>
        <taxon>Flavivirga</taxon>
    </lineage>
</organism>
<evidence type="ECO:0000313" key="2">
    <source>
        <dbReference type="Proteomes" id="UP000095713"/>
    </source>
</evidence>
<dbReference type="AlphaFoldDB" id="A0A1E5SIH0"/>
<gene>
    <name evidence="1" type="ORF">A8C32_06940</name>
</gene>
<dbReference type="EMBL" id="MDJD01000054">
    <property type="protein sequence ID" value="OEJ98919.1"/>
    <property type="molecule type" value="Genomic_DNA"/>
</dbReference>
<dbReference type="PROSITE" id="PS51257">
    <property type="entry name" value="PROKAR_LIPOPROTEIN"/>
    <property type="match status" value="1"/>
</dbReference>
<evidence type="ECO:0008006" key="3">
    <source>
        <dbReference type="Google" id="ProtNLM"/>
    </source>
</evidence>
<keyword evidence="2" id="KW-1185">Reference proteome</keyword>
<dbReference type="RefSeq" id="WP_069831602.1">
    <property type="nucleotide sequence ID" value="NZ_MDJD01000054.1"/>
</dbReference>
<sequence length="278" mass="30649">MKKILYVILGIIIMSCDEAVNIGDFVNTKEELVLINSSISPQDKVLKVSVSKTAVSINDLDTDELEALVITDAIVLLSNEIGEEVALLYIPETLSYQIESSKLDIIAGKSYNLRVIVEEREFTATCNIPKGIVAEINGEISNNLNSEGVLKESVVISFKDIGGESNYYVIGAELEDFIIKSFLNFGIQRFATDNIKDGITISSFGFFTQKENSTITNIVLRVANMEPILYNSLYANYLNKENASNPFYDGTIPPTNIKGEGGHGVFGGYQLTEKIIKY</sequence>
<dbReference type="STRING" id="1849968.A8C32_06940"/>
<dbReference type="Proteomes" id="UP000095713">
    <property type="component" value="Unassembled WGS sequence"/>
</dbReference>
<dbReference type="InterPro" id="IPR025345">
    <property type="entry name" value="DUF4249"/>
</dbReference>
<accession>A0A1E5SIH0</accession>
<reference evidence="1 2" key="1">
    <citation type="submission" date="2016-05" db="EMBL/GenBank/DDBJ databases">
        <title>Draft Genome Sequence of Algibacter sp. Strain SK-16 Isolated from the Surface Water of Aburatsubo Inlet.</title>
        <authorList>
            <person name="Wong S.-K."/>
            <person name="Yoshizawa S."/>
            <person name="Nakajima Y."/>
            <person name="Ogura Y."/>
            <person name="Tetsuya H."/>
            <person name="Hamasaki K."/>
        </authorList>
    </citation>
    <scope>NUCLEOTIDE SEQUENCE [LARGE SCALE GENOMIC DNA]</scope>
    <source>
        <strain evidence="1 2">SK-16</strain>
    </source>
</reference>
<dbReference type="Pfam" id="PF14054">
    <property type="entry name" value="DUF4249"/>
    <property type="match status" value="1"/>
</dbReference>
<evidence type="ECO:0000313" key="1">
    <source>
        <dbReference type="EMBL" id="OEJ98919.1"/>
    </source>
</evidence>